<evidence type="ECO:0000256" key="3">
    <source>
        <dbReference type="ARBA" id="ARBA00022525"/>
    </source>
</evidence>
<dbReference type="PANTHER" id="PTHR11848">
    <property type="entry name" value="TGF-BETA FAMILY"/>
    <property type="match status" value="1"/>
</dbReference>
<dbReference type="OrthoDB" id="636685at2759"/>
<dbReference type="InterPro" id="IPR017948">
    <property type="entry name" value="TGFb_CS"/>
</dbReference>
<name>A0A6A4VL68_AMPAM</name>
<evidence type="ECO:0000256" key="6">
    <source>
        <dbReference type="ARBA" id="ARBA00023157"/>
    </source>
</evidence>
<reference evidence="10 11" key="1">
    <citation type="submission" date="2019-07" db="EMBL/GenBank/DDBJ databases">
        <title>Draft genome assembly of a fouling barnacle, Amphibalanus amphitrite (Darwin, 1854): The first reference genome for Thecostraca.</title>
        <authorList>
            <person name="Kim W."/>
        </authorList>
    </citation>
    <scope>NUCLEOTIDE SEQUENCE [LARGE SCALE GENOMIC DNA]</scope>
    <source>
        <strain evidence="10">SNU_AA5</strain>
        <tissue evidence="10">Soma without cirri and trophi</tissue>
    </source>
</reference>
<feature type="domain" description="TGF-beta family profile" evidence="9">
    <location>
        <begin position="337"/>
        <end position="465"/>
    </location>
</feature>
<dbReference type="FunFam" id="2.10.90.10:FF:000001">
    <property type="entry name" value="Bone morphogenetic protein 4"/>
    <property type="match status" value="1"/>
</dbReference>
<keyword evidence="11" id="KW-1185">Reference proteome</keyword>
<dbReference type="PANTHER" id="PTHR11848:SF308">
    <property type="entry name" value="BMP-LIKE PROTEIN UNC-129"/>
    <property type="match status" value="1"/>
</dbReference>
<dbReference type="InterPro" id="IPR015615">
    <property type="entry name" value="TGF-beta-rel"/>
</dbReference>
<evidence type="ECO:0000259" key="9">
    <source>
        <dbReference type="PROSITE" id="PS51362"/>
    </source>
</evidence>
<sequence>MVVVGCPPVADTAPRVTSAVDTDVGSSGASGNVVIDVRGSSKDESVCCRRESHFERVGVGAEVVSVIEECVCSHGCYRMVMLEEVYDYSELNTPKIKTIDVGQCVGACTKDQHDRDCVYSGPSLTDGSMTDAVRLRRSDPGLCADHRPADALGFPEEVEFSHRRPPPPPALMVDLYNSVADGRGRWRGPTPYDANVVRSLREAEPISADFLQFDVAPSPAEDLLEAELHVYVSHVSHVAPVRRVRVSAGGGRPLDTALLPGAAGWAVLRVRSAVTGQGAADRRPLTLSLTEETADGRWQRVNVSRRGHHHNRQPLLVLYSRDNRTAHHQTLNEELVRHARSASTGRRRREADLTEIPSGCQRRELYIDFQEIGWSSFVVAPSGYDAYHCLGRCEFPLTQEQRPTNHATVQSLVEHMGLGDAQQMVQRPSCVPSALSSLHVLFLPDDNMVVLKKYMDMVAEECGCQ</sequence>
<evidence type="ECO:0000313" key="11">
    <source>
        <dbReference type="Proteomes" id="UP000440578"/>
    </source>
</evidence>
<keyword evidence="3" id="KW-0964">Secreted</keyword>
<organism evidence="10 11">
    <name type="scientific">Amphibalanus amphitrite</name>
    <name type="common">Striped barnacle</name>
    <name type="synonym">Balanus amphitrite</name>
    <dbReference type="NCBI Taxonomy" id="1232801"/>
    <lineage>
        <taxon>Eukaryota</taxon>
        <taxon>Metazoa</taxon>
        <taxon>Ecdysozoa</taxon>
        <taxon>Arthropoda</taxon>
        <taxon>Crustacea</taxon>
        <taxon>Multicrustacea</taxon>
        <taxon>Cirripedia</taxon>
        <taxon>Thoracica</taxon>
        <taxon>Thoracicalcarea</taxon>
        <taxon>Balanomorpha</taxon>
        <taxon>Balanoidea</taxon>
        <taxon>Balanidae</taxon>
        <taxon>Amphibalaninae</taxon>
        <taxon>Amphibalanus</taxon>
    </lineage>
</organism>
<gene>
    <name evidence="10" type="primary">bmp2</name>
    <name evidence="10" type="ORF">FJT64_011664</name>
</gene>
<comment type="similarity">
    <text evidence="2 8">Belongs to the TGF-beta family.</text>
</comment>
<evidence type="ECO:0000256" key="7">
    <source>
        <dbReference type="ARBA" id="ARBA00023180"/>
    </source>
</evidence>
<proteinExistence type="inferred from homology"/>
<keyword evidence="5 8" id="KW-0339">Growth factor</keyword>
<keyword evidence="6" id="KW-1015">Disulfide bond</keyword>
<dbReference type="GO" id="GO:0005125">
    <property type="term" value="F:cytokine activity"/>
    <property type="evidence" value="ECO:0007669"/>
    <property type="project" value="TreeGrafter"/>
</dbReference>
<keyword evidence="4" id="KW-0732">Signal</keyword>
<dbReference type="Proteomes" id="UP000440578">
    <property type="component" value="Unassembled WGS sequence"/>
</dbReference>
<dbReference type="Gene3D" id="2.10.90.10">
    <property type="entry name" value="Cystine-knot cytokines"/>
    <property type="match status" value="1"/>
</dbReference>
<dbReference type="PROSITE" id="PS51362">
    <property type="entry name" value="TGF_BETA_2"/>
    <property type="match status" value="1"/>
</dbReference>
<evidence type="ECO:0000256" key="5">
    <source>
        <dbReference type="ARBA" id="ARBA00023030"/>
    </source>
</evidence>
<dbReference type="PROSITE" id="PS00250">
    <property type="entry name" value="TGF_BETA_1"/>
    <property type="match status" value="1"/>
</dbReference>
<dbReference type="AlphaFoldDB" id="A0A6A4VL68"/>
<dbReference type="SMART" id="SM00204">
    <property type="entry name" value="TGFB"/>
    <property type="match status" value="1"/>
</dbReference>
<dbReference type="EMBL" id="VIIS01001980">
    <property type="protein sequence ID" value="KAF0290111.1"/>
    <property type="molecule type" value="Genomic_DNA"/>
</dbReference>
<dbReference type="GO" id="GO:0008083">
    <property type="term" value="F:growth factor activity"/>
    <property type="evidence" value="ECO:0007669"/>
    <property type="project" value="UniProtKB-KW"/>
</dbReference>
<dbReference type="GO" id="GO:0005615">
    <property type="term" value="C:extracellular space"/>
    <property type="evidence" value="ECO:0007669"/>
    <property type="project" value="TreeGrafter"/>
</dbReference>
<keyword evidence="7" id="KW-0325">Glycoprotein</keyword>
<dbReference type="InterPro" id="IPR001839">
    <property type="entry name" value="TGF-b_C"/>
</dbReference>
<comment type="subcellular location">
    <subcellularLocation>
        <location evidence="1">Secreted</location>
    </subcellularLocation>
</comment>
<evidence type="ECO:0000256" key="4">
    <source>
        <dbReference type="ARBA" id="ARBA00022729"/>
    </source>
</evidence>
<evidence type="ECO:0000256" key="2">
    <source>
        <dbReference type="ARBA" id="ARBA00006656"/>
    </source>
</evidence>
<dbReference type="SUPFAM" id="SSF57501">
    <property type="entry name" value="Cystine-knot cytokines"/>
    <property type="match status" value="1"/>
</dbReference>
<dbReference type="InterPro" id="IPR029034">
    <property type="entry name" value="Cystine-knot_cytokine"/>
</dbReference>
<protein>
    <submittedName>
        <fullName evidence="10">Bone morphogenetic protein 2</fullName>
    </submittedName>
</protein>
<evidence type="ECO:0000313" key="10">
    <source>
        <dbReference type="EMBL" id="KAF0290111.1"/>
    </source>
</evidence>
<evidence type="ECO:0000256" key="1">
    <source>
        <dbReference type="ARBA" id="ARBA00004613"/>
    </source>
</evidence>
<accession>A0A6A4VL68</accession>
<evidence type="ECO:0000256" key="8">
    <source>
        <dbReference type="RuleBase" id="RU000354"/>
    </source>
</evidence>
<comment type="caution">
    <text evidence="10">The sequence shown here is derived from an EMBL/GenBank/DDBJ whole genome shotgun (WGS) entry which is preliminary data.</text>
</comment>
<dbReference type="Pfam" id="PF00019">
    <property type="entry name" value="TGF_beta"/>
    <property type="match status" value="1"/>
</dbReference>